<comment type="caution">
    <text evidence="2">The sequence shown here is derived from an EMBL/GenBank/DDBJ whole genome shotgun (WGS) entry which is preliminary data.</text>
</comment>
<feature type="transmembrane region" description="Helical" evidence="1">
    <location>
        <begin position="41"/>
        <end position="60"/>
    </location>
</feature>
<dbReference type="AlphaFoldDB" id="A0A8J7SKW6"/>
<evidence type="ECO:0000256" key="1">
    <source>
        <dbReference type="SAM" id="Phobius"/>
    </source>
</evidence>
<feature type="transmembrane region" description="Helical" evidence="1">
    <location>
        <begin position="12"/>
        <end position="29"/>
    </location>
</feature>
<accession>A0A8J7SKW6</accession>
<evidence type="ECO:0000313" key="2">
    <source>
        <dbReference type="EMBL" id="MBK1790023.1"/>
    </source>
</evidence>
<gene>
    <name evidence="2" type="ORF">JIN82_02510</name>
</gene>
<organism evidence="2 3">
    <name type="scientific">Persicirhabdus sediminis</name>
    <dbReference type="NCBI Taxonomy" id="454144"/>
    <lineage>
        <taxon>Bacteria</taxon>
        <taxon>Pseudomonadati</taxon>
        <taxon>Verrucomicrobiota</taxon>
        <taxon>Verrucomicrobiia</taxon>
        <taxon>Verrucomicrobiales</taxon>
        <taxon>Verrucomicrobiaceae</taxon>
        <taxon>Persicirhabdus</taxon>
    </lineage>
</organism>
<evidence type="ECO:0000313" key="3">
    <source>
        <dbReference type="Proteomes" id="UP000624703"/>
    </source>
</evidence>
<dbReference type="RefSeq" id="WP_200310065.1">
    <property type="nucleotide sequence ID" value="NZ_JAENIM010000012.1"/>
</dbReference>
<keyword evidence="1" id="KW-1133">Transmembrane helix</keyword>
<name>A0A8J7SKW6_9BACT</name>
<protein>
    <submittedName>
        <fullName evidence="2">Uncharacterized protein</fullName>
    </submittedName>
</protein>
<keyword evidence="1" id="KW-0472">Membrane</keyword>
<proteinExistence type="predicted"/>
<keyword evidence="1" id="KW-0812">Transmembrane</keyword>
<sequence length="150" mass="16786">MTHHFTSNATHYWTRVVPILLAVASFTAIPSFVETANNPSGFQLIGSAILTILLGSTIYLRPQTYTVQFTETEVKITNKSERVIYSSSLNELESISLARWGLVVGHPIGWIAIKKKGADRPQYIGAISGHQFQHDDYTRISEDFFAITKQ</sequence>
<dbReference type="Proteomes" id="UP000624703">
    <property type="component" value="Unassembled WGS sequence"/>
</dbReference>
<dbReference type="EMBL" id="JAENIM010000012">
    <property type="protein sequence ID" value="MBK1790023.1"/>
    <property type="molecule type" value="Genomic_DNA"/>
</dbReference>
<reference evidence="2" key="1">
    <citation type="submission" date="2021-01" db="EMBL/GenBank/DDBJ databases">
        <title>Modified the classification status of verrucomicrobia.</title>
        <authorList>
            <person name="Feng X."/>
        </authorList>
    </citation>
    <scope>NUCLEOTIDE SEQUENCE</scope>
    <source>
        <strain evidence="2">_KCTC 22039</strain>
    </source>
</reference>
<keyword evidence="3" id="KW-1185">Reference proteome</keyword>